<dbReference type="Gene3D" id="2.60.40.3650">
    <property type="match status" value="1"/>
</dbReference>
<dbReference type="InterPro" id="IPR036034">
    <property type="entry name" value="PDZ_sf"/>
</dbReference>
<dbReference type="Gene3D" id="1.10.390.10">
    <property type="entry name" value="Neutral Protease Domain 2"/>
    <property type="match status" value="1"/>
</dbReference>
<dbReference type="SUPFAM" id="SSF55486">
    <property type="entry name" value="Metalloproteases ('zincins'), catalytic domain"/>
    <property type="match status" value="1"/>
</dbReference>
<proteinExistence type="predicted"/>
<evidence type="ECO:0000313" key="3">
    <source>
        <dbReference type="Proteomes" id="UP000007463"/>
    </source>
</evidence>
<dbReference type="SMART" id="SM00228">
    <property type="entry name" value="PDZ"/>
    <property type="match status" value="1"/>
</dbReference>
<evidence type="ECO:0000259" key="1">
    <source>
        <dbReference type="PROSITE" id="PS50106"/>
    </source>
</evidence>
<feature type="domain" description="PDZ" evidence="1">
    <location>
        <begin position="474"/>
        <end position="537"/>
    </location>
</feature>
<dbReference type="PROSITE" id="PS50106">
    <property type="entry name" value="PDZ"/>
    <property type="match status" value="1"/>
</dbReference>
<dbReference type="Gene3D" id="2.30.42.10">
    <property type="match status" value="1"/>
</dbReference>
<accession>F2IKJ0</accession>
<protein>
    <submittedName>
        <fullName evidence="2">Peptidase M61 domain protein</fullName>
    </submittedName>
</protein>
<sequence precursor="true">MKSVLLLLSLGIVGILNAQKIHYNLGMSKPQNHYFEVEMEISEFKATELTVKMPVWAPGSYLVREFSKNVNLVRAFDEKGAELKVGKTSKNAWKITTGKAKKVNVQYEVYAFELSVRTSFLDLTHGFVSSSGVFCYLDGYKDKPGTITVQPYKDFKVITTPLEKAEVQKDGEGAQTFQFPNYDILVDSPFEIGNQEVFSFKVGETNHRVALYGGGNYDIDELKVGMSRIITAENDVFAGKNPNKNYTFIVHNVVNGQGGLEHLNSCVLSVNRWTYGNGYKDFLSLVAHEYFHLWNVKRIRPIQLGPFNYDEENYTSLLWVMEGFTSYYDELLLVRAGYYTKEEYLRKLQGTLNYVEGSVGSRVQPVAHSSYDAWIKGYRPNENSANTTMTYYSRGGILAAYLDATIIDKFNGSKCLDHFMQYLYEEFYIKKNRGFTEQEFQDALEKFLGQDMDYFFDKYVNGTEIPNYQEVFAKIGLDVTYTGKSVTSFGASLSQEGGNCIVKSIRAGSSAESAGLSVGDEVLAADNQRVDNAALESYIAGIGEGETCKLLIARDELVMELTMTMSLYERPSFKLTPIGTANAKFDYWLRAI</sequence>
<dbReference type="eggNOG" id="COG3975">
    <property type="taxonomic scope" value="Bacteria"/>
</dbReference>
<name>F2IKJ0_FLUTR</name>
<dbReference type="AlphaFoldDB" id="F2IKJ0"/>
<gene>
    <name evidence="2" type="ordered locus">Fluta_3142</name>
</gene>
<dbReference type="Pfam" id="PF17899">
    <property type="entry name" value="Peptidase_M61_N"/>
    <property type="match status" value="1"/>
</dbReference>
<organism evidence="2 3">
    <name type="scientific">Fluviicola taffensis (strain DSM 16823 / NCIMB 13979 / RW262)</name>
    <dbReference type="NCBI Taxonomy" id="755732"/>
    <lineage>
        <taxon>Bacteria</taxon>
        <taxon>Pseudomonadati</taxon>
        <taxon>Bacteroidota</taxon>
        <taxon>Flavobacteriia</taxon>
        <taxon>Flavobacteriales</taxon>
        <taxon>Crocinitomicaceae</taxon>
        <taxon>Fluviicola</taxon>
    </lineage>
</organism>
<evidence type="ECO:0000313" key="2">
    <source>
        <dbReference type="EMBL" id="AEA45116.1"/>
    </source>
</evidence>
<dbReference type="HOGENOM" id="CLU_022755_0_0_10"/>
<dbReference type="Pfam" id="PF05299">
    <property type="entry name" value="Peptidase_M61"/>
    <property type="match status" value="1"/>
</dbReference>
<dbReference type="Proteomes" id="UP000007463">
    <property type="component" value="Chromosome"/>
</dbReference>
<dbReference type="PIRSF" id="PIRSF016493">
    <property type="entry name" value="Glycyl_aminpptds"/>
    <property type="match status" value="1"/>
</dbReference>
<dbReference type="InterPro" id="IPR027268">
    <property type="entry name" value="Peptidase_M4/M1_CTD_sf"/>
</dbReference>
<dbReference type="InterPro" id="IPR040756">
    <property type="entry name" value="Peptidase_M61_N"/>
</dbReference>
<dbReference type="KEGG" id="fte:Fluta_3142"/>
<dbReference type="InterPro" id="IPR007963">
    <property type="entry name" value="Peptidase_M61_catalytic"/>
</dbReference>
<keyword evidence="3" id="KW-1185">Reference proteome</keyword>
<dbReference type="RefSeq" id="WP_013687883.1">
    <property type="nucleotide sequence ID" value="NC_015321.1"/>
</dbReference>
<dbReference type="InterPro" id="IPR024191">
    <property type="entry name" value="Peptidase_M61"/>
</dbReference>
<dbReference type="EMBL" id="CP002542">
    <property type="protein sequence ID" value="AEA45116.1"/>
    <property type="molecule type" value="Genomic_DNA"/>
</dbReference>
<reference evidence="2 3" key="1">
    <citation type="journal article" date="2011" name="Stand. Genomic Sci.">
        <title>Complete genome sequence of the gliding freshwater bacterium Fluviicola taffensis type strain (RW262).</title>
        <authorList>
            <person name="Woyke T."/>
            <person name="Chertkov O."/>
            <person name="Lapidus A."/>
            <person name="Nolan M."/>
            <person name="Lucas S."/>
            <person name="Del Rio T.G."/>
            <person name="Tice H."/>
            <person name="Cheng J.F."/>
            <person name="Tapia R."/>
            <person name="Han C."/>
            <person name="Goodwin L."/>
            <person name="Pitluck S."/>
            <person name="Liolios K."/>
            <person name="Pagani I."/>
            <person name="Ivanova N."/>
            <person name="Huntemann M."/>
            <person name="Mavromatis K."/>
            <person name="Mikhailova N."/>
            <person name="Pati A."/>
            <person name="Chen A."/>
            <person name="Palaniappan K."/>
            <person name="Land M."/>
            <person name="Hauser L."/>
            <person name="Brambilla E.M."/>
            <person name="Rohde M."/>
            <person name="Mwirichia R."/>
            <person name="Sikorski J."/>
            <person name="Tindall B.J."/>
            <person name="Goker M."/>
            <person name="Bristow J."/>
            <person name="Eisen J.A."/>
            <person name="Markowitz V."/>
            <person name="Hugenholtz P."/>
            <person name="Klenk H.P."/>
            <person name="Kyrpides N.C."/>
        </authorList>
    </citation>
    <scope>NUCLEOTIDE SEQUENCE [LARGE SCALE GENOMIC DNA]</scope>
    <source>
        <strain evidence="3">DSM 16823 / RW262 / RW262</strain>
    </source>
</reference>
<dbReference type="InterPro" id="IPR001478">
    <property type="entry name" value="PDZ"/>
</dbReference>
<dbReference type="Pfam" id="PF00595">
    <property type="entry name" value="PDZ"/>
    <property type="match status" value="1"/>
</dbReference>
<dbReference type="SUPFAM" id="SSF50156">
    <property type="entry name" value="PDZ domain-like"/>
    <property type="match status" value="1"/>
</dbReference>
<dbReference type="OrthoDB" id="9778516at2"/>
<reference evidence="3" key="2">
    <citation type="submission" date="2011-02" db="EMBL/GenBank/DDBJ databases">
        <title>The complete genome of Fluviicola taffensis DSM 16823.</title>
        <authorList>
            <consortium name="US DOE Joint Genome Institute (JGI-PGF)"/>
            <person name="Lucas S."/>
            <person name="Copeland A."/>
            <person name="Lapidus A."/>
            <person name="Bruce D."/>
            <person name="Goodwin L."/>
            <person name="Pitluck S."/>
            <person name="Kyrpides N."/>
            <person name="Mavromatis K."/>
            <person name="Ivanova N."/>
            <person name="Mikhailova N."/>
            <person name="Pagani I."/>
            <person name="Chertkov O."/>
            <person name="Detter J.C."/>
            <person name="Han C."/>
            <person name="Tapia R."/>
            <person name="Land M."/>
            <person name="Hauser L."/>
            <person name="Markowitz V."/>
            <person name="Cheng J.-F."/>
            <person name="Hugenholtz P."/>
            <person name="Woyke T."/>
            <person name="Wu D."/>
            <person name="Tindall B."/>
            <person name="Pomrenke H.G."/>
            <person name="Brambilla E."/>
            <person name="Klenk H.-P."/>
            <person name="Eisen J.A."/>
        </authorList>
    </citation>
    <scope>NUCLEOTIDE SEQUENCE [LARGE SCALE GENOMIC DNA]</scope>
    <source>
        <strain evidence="3">DSM 16823 / RW262 / RW262</strain>
    </source>
</reference>